<comment type="caution">
    <text evidence="2">The sequence shown here is derived from an EMBL/GenBank/DDBJ whole genome shotgun (WGS) entry which is preliminary data.</text>
</comment>
<protein>
    <submittedName>
        <fullName evidence="2">Uncharacterized protein</fullName>
    </submittedName>
</protein>
<feature type="transmembrane region" description="Helical" evidence="1">
    <location>
        <begin position="20"/>
        <end position="40"/>
    </location>
</feature>
<feature type="non-terminal residue" evidence="2">
    <location>
        <position position="1"/>
    </location>
</feature>
<accession>A0A819Y5B0</accession>
<keyword evidence="1" id="KW-0472">Membrane</keyword>
<dbReference type="EMBL" id="CAJOAY010006660">
    <property type="protein sequence ID" value="CAF4147254.1"/>
    <property type="molecule type" value="Genomic_DNA"/>
</dbReference>
<name>A0A819Y5B0_9BILA</name>
<keyword evidence="1" id="KW-0812">Transmembrane</keyword>
<evidence type="ECO:0000256" key="1">
    <source>
        <dbReference type="SAM" id="Phobius"/>
    </source>
</evidence>
<reference evidence="2" key="1">
    <citation type="submission" date="2021-02" db="EMBL/GenBank/DDBJ databases">
        <authorList>
            <person name="Nowell W R."/>
        </authorList>
    </citation>
    <scope>NUCLEOTIDE SEQUENCE</scope>
</reference>
<organism evidence="2 3">
    <name type="scientific">Adineta steineri</name>
    <dbReference type="NCBI Taxonomy" id="433720"/>
    <lineage>
        <taxon>Eukaryota</taxon>
        <taxon>Metazoa</taxon>
        <taxon>Spiralia</taxon>
        <taxon>Gnathifera</taxon>
        <taxon>Rotifera</taxon>
        <taxon>Eurotatoria</taxon>
        <taxon>Bdelloidea</taxon>
        <taxon>Adinetida</taxon>
        <taxon>Adinetidae</taxon>
        <taxon>Adineta</taxon>
    </lineage>
</organism>
<dbReference type="AlphaFoldDB" id="A0A819Y5B0"/>
<gene>
    <name evidence="2" type="ORF">OKA104_LOCUS38058</name>
</gene>
<keyword evidence="1" id="KW-1133">Transmembrane helix</keyword>
<proteinExistence type="predicted"/>
<dbReference type="Proteomes" id="UP000663881">
    <property type="component" value="Unassembled WGS sequence"/>
</dbReference>
<evidence type="ECO:0000313" key="3">
    <source>
        <dbReference type="Proteomes" id="UP000663881"/>
    </source>
</evidence>
<evidence type="ECO:0000313" key="2">
    <source>
        <dbReference type="EMBL" id="CAF4147254.1"/>
    </source>
</evidence>
<sequence>IVLLIMLFITKQEYTFFARIEWLFISFSMIGLCLSMAIFTPQLRSIILKKFHPSRLVPITGALAGTLPSRPNNIIE</sequence>